<feature type="non-terminal residue" evidence="1">
    <location>
        <position position="1"/>
    </location>
</feature>
<keyword evidence="2" id="KW-1185">Reference proteome</keyword>
<comment type="caution">
    <text evidence="1">The sequence shown here is derived from an EMBL/GenBank/DDBJ whole genome shotgun (WGS) entry which is preliminary data.</text>
</comment>
<sequence length="97" mass="10755">NDPKEPAQDIDQQIKKHIDKQAGLIDGEPNLNNNQPTEEEQSNLTTPVTIYSSSGTKDDIIPGNYPPTPTFNRRIVNLMTQDTASSADNVLSIIRHK</sequence>
<feature type="non-terminal residue" evidence="1">
    <location>
        <position position="97"/>
    </location>
</feature>
<dbReference type="Proteomes" id="UP000789920">
    <property type="component" value="Unassembled WGS sequence"/>
</dbReference>
<reference evidence="1" key="1">
    <citation type="submission" date="2021-06" db="EMBL/GenBank/DDBJ databases">
        <authorList>
            <person name="Kallberg Y."/>
            <person name="Tangrot J."/>
            <person name="Rosling A."/>
        </authorList>
    </citation>
    <scope>NUCLEOTIDE SEQUENCE</scope>
    <source>
        <strain evidence="1">MA461A</strain>
    </source>
</reference>
<dbReference type="EMBL" id="CAJVQC010028124">
    <property type="protein sequence ID" value="CAG8738667.1"/>
    <property type="molecule type" value="Genomic_DNA"/>
</dbReference>
<evidence type="ECO:0000313" key="2">
    <source>
        <dbReference type="Proteomes" id="UP000789920"/>
    </source>
</evidence>
<evidence type="ECO:0000313" key="1">
    <source>
        <dbReference type="EMBL" id="CAG8738667.1"/>
    </source>
</evidence>
<accession>A0ACA9Q6L4</accession>
<name>A0ACA9Q6L4_9GLOM</name>
<gene>
    <name evidence="1" type="ORF">RPERSI_LOCUS12930</name>
</gene>
<proteinExistence type="predicted"/>
<protein>
    <submittedName>
        <fullName evidence="1">18304_t:CDS:1</fullName>
    </submittedName>
</protein>
<organism evidence="1 2">
    <name type="scientific">Racocetra persica</name>
    <dbReference type="NCBI Taxonomy" id="160502"/>
    <lineage>
        <taxon>Eukaryota</taxon>
        <taxon>Fungi</taxon>
        <taxon>Fungi incertae sedis</taxon>
        <taxon>Mucoromycota</taxon>
        <taxon>Glomeromycotina</taxon>
        <taxon>Glomeromycetes</taxon>
        <taxon>Diversisporales</taxon>
        <taxon>Gigasporaceae</taxon>
        <taxon>Racocetra</taxon>
    </lineage>
</organism>